<accession>A0A6J5QLE4</accession>
<evidence type="ECO:0000313" key="2">
    <source>
        <dbReference type="EMBL" id="CAB4176386.1"/>
    </source>
</evidence>
<dbReference type="EMBL" id="LR797021">
    <property type="protein sequence ID" value="CAB4181798.1"/>
    <property type="molecule type" value="Genomic_DNA"/>
</dbReference>
<proteinExistence type="predicted"/>
<dbReference type="InterPro" id="IPR048444">
    <property type="entry name" value="DNMK"/>
</dbReference>
<evidence type="ECO:0000313" key="5">
    <source>
        <dbReference type="EMBL" id="CAB4210540.1"/>
    </source>
</evidence>
<evidence type="ECO:0000313" key="7">
    <source>
        <dbReference type="EMBL" id="CAB5227751.1"/>
    </source>
</evidence>
<evidence type="ECO:0008006" key="8">
    <source>
        <dbReference type="Google" id="ProtNLM"/>
    </source>
</evidence>
<dbReference type="EMBL" id="LR796860">
    <property type="protein sequence ID" value="CAB4170642.1"/>
    <property type="molecule type" value="Genomic_DNA"/>
</dbReference>
<organism evidence="3">
    <name type="scientific">uncultured Caudovirales phage</name>
    <dbReference type="NCBI Taxonomy" id="2100421"/>
    <lineage>
        <taxon>Viruses</taxon>
        <taxon>Duplodnaviria</taxon>
        <taxon>Heunggongvirae</taxon>
        <taxon>Uroviricota</taxon>
        <taxon>Caudoviricetes</taxon>
        <taxon>Peduoviridae</taxon>
        <taxon>Maltschvirus</taxon>
        <taxon>Maltschvirus maltsch</taxon>
    </lineage>
</organism>
<gene>
    <name evidence="3" type="ORF">UFOVP1065_60</name>
    <name evidence="4" type="ORF">UFOVP1198_29</name>
    <name evidence="5" type="ORF">UFOVP1418_21</name>
    <name evidence="7" type="ORF">UFOVP1524_129</name>
    <name evidence="6" type="ORF">UFOVP1651_129</name>
    <name evidence="1" type="ORF">UFOVP908_107</name>
    <name evidence="2" type="ORF">UFOVP990_29</name>
</gene>
<dbReference type="Gene3D" id="3.40.50.300">
    <property type="entry name" value="P-loop containing nucleotide triphosphate hydrolases"/>
    <property type="match status" value="1"/>
</dbReference>
<reference evidence="3" key="1">
    <citation type="submission" date="2020-05" db="EMBL/GenBank/DDBJ databases">
        <authorList>
            <person name="Chiriac C."/>
            <person name="Salcher M."/>
            <person name="Ghai R."/>
            <person name="Kavagutti S V."/>
        </authorList>
    </citation>
    <scope>NUCLEOTIDE SEQUENCE</scope>
</reference>
<dbReference type="EMBL" id="LR797369">
    <property type="protein sequence ID" value="CAB4210540.1"/>
    <property type="molecule type" value="Genomic_DNA"/>
</dbReference>
<name>A0A6J5QLE4_9CAUD</name>
<sequence length="215" mass="24778">MLIGVVGFAGSGKGTIGDILIRDYQFVRLSFADALKDAVSVIFGWDRQMLEGDTKESRDWREKVDPWWSDKFGYQVTPRLMMQKMGTEAGRQVFDDEIWIHTVAKRLKDHKHVVIPDVRFPNEIDFIRKSGGYIVQVNRGKAPKWYDVALQANKEQNTDLMVNHPIHYSEWAWVGYHRDYTIENNGSLVMLESDLLHMMKVFTGPTNSDIIKSVA</sequence>
<dbReference type="EMBL" id="LR796945">
    <property type="protein sequence ID" value="CAB4176386.1"/>
    <property type="molecule type" value="Genomic_DNA"/>
</dbReference>
<dbReference type="EMBL" id="LR798378">
    <property type="protein sequence ID" value="CAB5227751.1"/>
    <property type="molecule type" value="Genomic_DNA"/>
</dbReference>
<evidence type="ECO:0000313" key="1">
    <source>
        <dbReference type="EMBL" id="CAB4170642.1"/>
    </source>
</evidence>
<evidence type="ECO:0000313" key="6">
    <source>
        <dbReference type="EMBL" id="CAB4222728.1"/>
    </source>
</evidence>
<dbReference type="Pfam" id="PF21448">
    <property type="entry name" value="DNMK"/>
    <property type="match status" value="1"/>
</dbReference>
<evidence type="ECO:0000313" key="4">
    <source>
        <dbReference type="EMBL" id="CAB4190044.1"/>
    </source>
</evidence>
<dbReference type="EMBL" id="LR797518">
    <property type="protein sequence ID" value="CAB4222728.1"/>
    <property type="molecule type" value="Genomic_DNA"/>
</dbReference>
<dbReference type="SUPFAM" id="SSF52540">
    <property type="entry name" value="P-loop containing nucleoside triphosphate hydrolases"/>
    <property type="match status" value="1"/>
</dbReference>
<protein>
    <recommendedName>
        <fullName evidence="8">Deoxynucleoside monophosphate kinase</fullName>
    </recommendedName>
</protein>
<dbReference type="EMBL" id="LR797157">
    <property type="protein sequence ID" value="CAB4190044.1"/>
    <property type="molecule type" value="Genomic_DNA"/>
</dbReference>
<dbReference type="InterPro" id="IPR027417">
    <property type="entry name" value="P-loop_NTPase"/>
</dbReference>
<evidence type="ECO:0000313" key="3">
    <source>
        <dbReference type="EMBL" id="CAB4181798.1"/>
    </source>
</evidence>